<proteinExistence type="predicted"/>
<dbReference type="OrthoDB" id="6613079at2759"/>
<accession>A0A6G0XTC5</accession>
<name>A0A6G0XTC5_APHCR</name>
<keyword evidence="2" id="KW-1185">Reference proteome</keyword>
<dbReference type="AlphaFoldDB" id="A0A6G0XTC5"/>
<reference evidence="1 2" key="1">
    <citation type="submission" date="2019-08" db="EMBL/GenBank/DDBJ databases">
        <title>Whole genome of Aphis craccivora.</title>
        <authorList>
            <person name="Voronova N.V."/>
            <person name="Shulinski R.S."/>
            <person name="Bandarenka Y.V."/>
            <person name="Zhorov D.G."/>
            <person name="Warner D."/>
        </authorList>
    </citation>
    <scope>NUCLEOTIDE SEQUENCE [LARGE SCALE GENOMIC DNA]</scope>
    <source>
        <strain evidence="1">180601</strain>
        <tissue evidence="1">Whole Body</tissue>
    </source>
</reference>
<dbReference type="EMBL" id="VUJU01007562">
    <property type="protein sequence ID" value="KAF0743668.1"/>
    <property type="molecule type" value="Genomic_DNA"/>
</dbReference>
<dbReference type="PANTHER" id="PTHR33053">
    <property type="entry name" value="PROTEIN, PUTATIVE-RELATED"/>
    <property type="match status" value="1"/>
</dbReference>
<evidence type="ECO:0000313" key="2">
    <source>
        <dbReference type="Proteomes" id="UP000478052"/>
    </source>
</evidence>
<gene>
    <name evidence="1" type="ORF">FWK35_00025309</name>
</gene>
<protein>
    <submittedName>
        <fullName evidence="1">Uncharacterized protein</fullName>
    </submittedName>
</protein>
<organism evidence="1 2">
    <name type="scientific">Aphis craccivora</name>
    <name type="common">Cowpea aphid</name>
    <dbReference type="NCBI Taxonomy" id="307492"/>
    <lineage>
        <taxon>Eukaryota</taxon>
        <taxon>Metazoa</taxon>
        <taxon>Ecdysozoa</taxon>
        <taxon>Arthropoda</taxon>
        <taxon>Hexapoda</taxon>
        <taxon>Insecta</taxon>
        <taxon>Pterygota</taxon>
        <taxon>Neoptera</taxon>
        <taxon>Paraneoptera</taxon>
        <taxon>Hemiptera</taxon>
        <taxon>Sternorrhyncha</taxon>
        <taxon>Aphidomorpha</taxon>
        <taxon>Aphidoidea</taxon>
        <taxon>Aphididae</taxon>
        <taxon>Aphidini</taxon>
        <taxon>Aphis</taxon>
        <taxon>Aphis</taxon>
    </lineage>
</organism>
<dbReference type="PANTHER" id="PTHR33053:SF9">
    <property type="entry name" value="AGAP000105-PA"/>
    <property type="match status" value="1"/>
</dbReference>
<sequence>MAYLEIDSVLRSDESFRNHNQEHYHKGKSPLIKLNNTFYFHFKLLVSALCILVCDNICQLHYQLTESFLKEFVSQYSYLYGPHNVSYNVHNLVHHRMFVKIHGPLDNFSCFKYENYLQELKKSIKSSKYPLQEITNRFIEKQKHSLSEKYQILNPLTAGKEINI</sequence>
<dbReference type="Proteomes" id="UP000478052">
    <property type="component" value="Unassembled WGS sequence"/>
</dbReference>
<comment type="caution">
    <text evidence="1">The sequence shown here is derived from an EMBL/GenBank/DDBJ whole genome shotgun (WGS) entry which is preliminary data.</text>
</comment>
<evidence type="ECO:0000313" key="1">
    <source>
        <dbReference type="EMBL" id="KAF0743668.1"/>
    </source>
</evidence>